<dbReference type="AlphaFoldDB" id="A0AAD3SFX4"/>
<dbReference type="Proteomes" id="UP001279734">
    <property type="component" value="Unassembled WGS sequence"/>
</dbReference>
<sequence>MVMFVPFLVPWWVGDIVPVGIRVLIALGTYSSQPDHRCTANFPSILVLGPPEGLVETIMMNPATIMLNCGSVFYSVAHASIEVAGLTLILGLTVLQWSQQPCLSSKICIGMFSRLSSSKVRLYGGVQWQPVLELLLSPCGLAMNLCCGVAWCE</sequence>
<evidence type="ECO:0000313" key="2">
    <source>
        <dbReference type="Proteomes" id="UP001279734"/>
    </source>
</evidence>
<proteinExistence type="predicted"/>
<evidence type="ECO:0000313" key="1">
    <source>
        <dbReference type="EMBL" id="GMH10553.1"/>
    </source>
</evidence>
<reference evidence="1" key="1">
    <citation type="submission" date="2023-05" db="EMBL/GenBank/DDBJ databases">
        <title>Nepenthes gracilis genome sequencing.</title>
        <authorList>
            <person name="Fukushima K."/>
        </authorList>
    </citation>
    <scope>NUCLEOTIDE SEQUENCE</scope>
    <source>
        <strain evidence="1">SING2019-196</strain>
    </source>
</reference>
<comment type="caution">
    <text evidence="1">The sequence shown here is derived from an EMBL/GenBank/DDBJ whole genome shotgun (WGS) entry which is preliminary data.</text>
</comment>
<keyword evidence="2" id="KW-1185">Reference proteome</keyword>
<gene>
    <name evidence="1" type="ORF">Nepgr_012394</name>
</gene>
<protein>
    <submittedName>
        <fullName evidence="1">Uncharacterized protein</fullName>
    </submittedName>
</protein>
<dbReference type="EMBL" id="BSYO01000010">
    <property type="protein sequence ID" value="GMH10553.1"/>
    <property type="molecule type" value="Genomic_DNA"/>
</dbReference>
<name>A0AAD3SFX4_NEPGR</name>
<accession>A0AAD3SFX4</accession>
<organism evidence="1 2">
    <name type="scientific">Nepenthes gracilis</name>
    <name type="common">Slender pitcher plant</name>
    <dbReference type="NCBI Taxonomy" id="150966"/>
    <lineage>
        <taxon>Eukaryota</taxon>
        <taxon>Viridiplantae</taxon>
        <taxon>Streptophyta</taxon>
        <taxon>Embryophyta</taxon>
        <taxon>Tracheophyta</taxon>
        <taxon>Spermatophyta</taxon>
        <taxon>Magnoliopsida</taxon>
        <taxon>eudicotyledons</taxon>
        <taxon>Gunneridae</taxon>
        <taxon>Pentapetalae</taxon>
        <taxon>Caryophyllales</taxon>
        <taxon>Nepenthaceae</taxon>
        <taxon>Nepenthes</taxon>
    </lineage>
</organism>